<dbReference type="GO" id="GO:0005975">
    <property type="term" value="P:carbohydrate metabolic process"/>
    <property type="evidence" value="ECO:0007669"/>
    <property type="project" value="InterPro"/>
</dbReference>
<dbReference type="EMBL" id="JARAKH010000036">
    <property type="protein sequence ID" value="KAK8383869.1"/>
    <property type="molecule type" value="Genomic_DNA"/>
</dbReference>
<dbReference type="Pfam" id="PF00704">
    <property type="entry name" value="Glyco_hydro_18"/>
    <property type="match status" value="2"/>
</dbReference>
<dbReference type="InterPro" id="IPR029070">
    <property type="entry name" value="Chitinase_insertion_sf"/>
</dbReference>
<dbReference type="Proteomes" id="UP001487740">
    <property type="component" value="Unassembled WGS sequence"/>
</dbReference>
<dbReference type="PROSITE" id="PS51910">
    <property type="entry name" value="GH18_2"/>
    <property type="match status" value="1"/>
</dbReference>
<proteinExistence type="predicted"/>
<feature type="signal peptide" evidence="2">
    <location>
        <begin position="1"/>
        <end position="17"/>
    </location>
</feature>
<keyword evidence="5" id="KW-1185">Reference proteome</keyword>
<evidence type="ECO:0000259" key="3">
    <source>
        <dbReference type="PROSITE" id="PS51910"/>
    </source>
</evidence>
<dbReference type="InterPro" id="IPR050314">
    <property type="entry name" value="Glycosyl_Hydrlase_18"/>
</dbReference>
<reference evidence="4 5" key="1">
    <citation type="submission" date="2023-03" db="EMBL/GenBank/DDBJ databases">
        <title>High-quality genome of Scylla paramamosain provides insights in environmental adaptation.</title>
        <authorList>
            <person name="Zhang L."/>
        </authorList>
    </citation>
    <scope>NUCLEOTIDE SEQUENCE [LARGE SCALE GENOMIC DNA]</scope>
    <source>
        <strain evidence="4">LZ_2023a</strain>
        <tissue evidence="4">Muscle</tissue>
    </source>
</reference>
<dbReference type="GO" id="GO:0005576">
    <property type="term" value="C:extracellular region"/>
    <property type="evidence" value="ECO:0007669"/>
    <property type="project" value="TreeGrafter"/>
</dbReference>
<evidence type="ECO:0000313" key="4">
    <source>
        <dbReference type="EMBL" id="KAK8383869.1"/>
    </source>
</evidence>
<feature type="region of interest" description="Disordered" evidence="1">
    <location>
        <begin position="413"/>
        <end position="432"/>
    </location>
</feature>
<feature type="compositionally biased region" description="Basic residues" evidence="1">
    <location>
        <begin position="280"/>
        <end position="291"/>
    </location>
</feature>
<dbReference type="InterPro" id="IPR017853">
    <property type="entry name" value="GH"/>
</dbReference>
<name>A0AAW0T8A3_SCYPA</name>
<dbReference type="GO" id="GO:0008061">
    <property type="term" value="F:chitin binding"/>
    <property type="evidence" value="ECO:0007669"/>
    <property type="project" value="TreeGrafter"/>
</dbReference>
<dbReference type="Gene3D" id="3.10.50.10">
    <property type="match status" value="1"/>
</dbReference>
<sequence length="447" mass="48359">MLAILTTLYALLATAYACGEVGPRAEVICYSATRTPPPNLDACHCTVLVVEGASLDHDLLLNSDADFASYNALKIINPDLKVVASLGGERVKGDTFSLLTSSADAVANLTQATSTFLATHQLDGLEVDWRWPSDAKAKEDLTTLIKVLRLVLDQKVHNVTKRAAPEEDLAVTTEAATEATTETTTLYEDEGTTTLVPLLEDNGSLGKDYDALESGSEYAVTVQPLEDEDYLTTTTTTSTDAPTTITTTVSVPNSTSSITTTTTTTEAPTQRSAGWTFGRRGQRRGGGGRRRGVVRKRLLKQVTHGGTDEEEEEDEGKLLILAVAPNPEYIVKGYDLKELAKVVDFFSLPTHNLTIEDPSMTYHPGRLMGLADLQNADSLVDLAAGLGVPLEKLVLSVPETVLSFTLENATLTTPRSPGHRRAHVPCPTPRRARPWREATGRWRGTRI</sequence>
<evidence type="ECO:0000256" key="1">
    <source>
        <dbReference type="SAM" id="MobiDB-lite"/>
    </source>
</evidence>
<accession>A0AAW0T8A3</accession>
<dbReference type="PANTHER" id="PTHR11177">
    <property type="entry name" value="CHITINASE"/>
    <property type="match status" value="1"/>
</dbReference>
<comment type="caution">
    <text evidence="4">The sequence shown here is derived from an EMBL/GenBank/DDBJ whole genome shotgun (WGS) entry which is preliminary data.</text>
</comment>
<dbReference type="GO" id="GO:0004568">
    <property type="term" value="F:chitinase activity"/>
    <property type="evidence" value="ECO:0007669"/>
    <property type="project" value="TreeGrafter"/>
</dbReference>
<dbReference type="SUPFAM" id="SSF51445">
    <property type="entry name" value="(Trans)glycosidases"/>
    <property type="match status" value="2"/>
</dbReference>
<dbReference type="Gene3D" id="3.20.20.80">
    <property type="entry name" value="Glycosidases"/>
    <property type="match status" value="2"/>
</dbReference>
<dbReference type="AlphaFoldDB" id="A0AAW0T8A3"/>
<dbReference type="PANTHER" id="PTHR11177:SF235">
    <property type="entry name" value="CHITINASE-LIKE PROTEIN IDGF1-RELATED"/>
    <property type="match status" value="1"/>
</dbReference>
<evidence type="ECO:0000256" key="2">
    <source>
        <dbReference type="SAM" id="SignalP"/>
    </source>
</evidence>
<dbReference type="GO" id="GO:0006032">
    <property type="term" value="P:chitin catabolic process"/>
    <property type="evidence" value="ECO:0007669"/>
    <property type="project" value="TreeGrafter"/>
</dbReference>
<organism evidence="4 5">
    <name type="scientific">Scylla paramamosain</name>
    <name type="common">Mud crab</name>
    <dbReference type="NCBI Taxonomy" id="85552"/>
    <lineage>
        <taxon>Eukaryota</taxon>
        <taxon>Metazoa</taxon>
        <taxon>Ecdysozoa</taxon>
        <taxon>Arthropoda</taxon>
        <taxon>Crustacea</taxon>
        <taxon>Multicrustacea</taxon>
        <taxon>Malacostraca</taxon>
        <taxon>Eumalacostraca</taxon>
        <taxon>Eucarida</taxon>
        <taxon>Decapoda</taxon>
        <taxon>Pleocyemata</taxon>
        <taxon>Brachyura</taxon>
        <taxon>Eubrachyura</taxon>
        <taxon>Portunoidea</taxon>
        <taxon>Portunidae</taxon>
        <taxon>Portuninae</taxon>
        <taxon>Scylla</taxon>
    </lineage>
</organism>
<evidence type="ECO:0000313" key="5">
    <source>
        <dbReference type="Proteomes" id="UP001487740"/>
    </source>
</evidence>
<feature type="compositionally biased region" description="Low complexity" evidence="1">
    <location>
        <begin position="251"/>
        <end position="265"/>
    </location>
</feature>
<protein>
    <recommendedName>
        <fullName evidence="3">GH18 domain-containing protein</fullName>
    </recommendedName>
</protein>
<feature type="domain" description="GH18" evidence="3">
    <location>
        <begin position="25"/>
        <end position="154"/>
    </location>
</feature>
<gene>
    <name evidence="4" type="ORF">O3P69_015961</name>
</gene>
<feature type="region of interest" description="Disordered" evidence="1">
    <location>
        <begin position="251"/>
        <end position="291"/>
    </location>
</feature>
<feature type="chain" id="PRO_5043743588" description="GH18 domain-containing protein" evidence="2">
    <location>
        <begin position="18"/>
        <end position="447"/>
    </location>
</feature>
<dbReference type="InterPro" id="IPR001223">
    <property type="entry name" value="Glyco_hydro18_cat"/>
</dbReference>
<keyword evidence="2" id="KW-0732">Signal</keyword>